<feature type="compositionally biased region" description="Basic and acidic residues" evidence="1">
    <location>
        <begin position="176"/>
        <end position="189"/>
    </location>
</feature>
<sequence>DLLFGPHAMDPDQEAIIDDRHAQEVAIRSAARAAYYHVQTDERVRRALSGRTRVVSRAPECGERVFYYRKTKNNKRGVWMGPGTVIGYEGVNAWVTRGGRCVLCAPEHLRLATPEELGQAFCLRAAREDLDKLLNAEDEEEVFDEGEPDAGGIGDMVLDEDEADEDHVMAELAHGEPEADRHGVRRGPEDPPPVVLKTQRRKGALEKEIPWALMPEGMRPSFRAAEGKQWSEHENNQAITVLSVAESERIRATVPAERILNTRYAYKDKHMGLRRVQPDAPWKPKVFTAHGPTGECVKAMAARRRRCSGGFLSSFVVNCGYPSRIKGGVEGLDPRQIAKVNKGIFGLIESPRMWYDRISGVLTTEVFVYDGNTYKLVQSPLDPCVFMLLQEGEPREPEALLTVHVDDILIGAPAPLNKFLQTEISRLFPVDGWIEGAFEYSEEGVTVNQASFVDGRLFTIEVPRNQDGKAPAGRTELA</sequence>
<evidence type="ECO:0000256" key="1">
    <source>
        <dbReference type="SAM" id="MobiDB-lite"/>
    </source>
</evidence>
<dbReference type="EMBL" id="CAJNJA010032798">
    <property type="protein sequence ID" value="CAE7671098.1"/>
    <property type="molecule type" value="Genomic_DNA"/>
</dbReference>
<reference evidence="2" key="1">
    <citation type="submission" date="2021-02" db="EMBL/GenBank/DDBJ databases">
        <authorList>
            <person name="Dougan E. K."/>
            <person name="Rhodes N."/>
            <person name="Thang M."/>
            <person name="Chan C."/>
        </authorList>
    </citation>
    <scope>NUCLEOTIDE SEQUENCE</scope>
</reference>
<evidence type="ECO:0000313" key="3">
    <source>
        <dbReference type="Proteomes" id="UP000601435"/>
    </source>
</evidence>
<dbReference type="OrthoDB" id="441943at2759"/>
<gene>
    <name evidence="2" type="primary">GIP</name>
    <name evidence="2" type="ORF">SNEC2469_LOCUS19213</name>
</gene>
<name>A0A812WJD6_9DINO</name>
<protein>
    <submittedName>
        <fullName evidence="2">GIP protein</fullName>
    </submittedName>
</protein>
<comment type="caution">
    <text evidence="2">The sequence shown here is derived from an EMBL/GenBank/DDBJ whole genome shotgun (WGS) entry which is preliminary data.</text>
</comment>
<dbReference type="Proteomes" id="UP000601435">
    <property type="component" value="Unassembled WGS sequence"/>
</dbReference>
<evidence type="ECO:0000313" key="2">
    <source>
        <dbReference type="EMBL" id="CAE7671098.1"/>
    </source>
</evidence>
<feature type="region of interest" description="Disordered" evidence="1">
    <location>
        <begin position="176"/>
        <end position="195"/>
    </location>
</feature>
<feature type="non-terminal residue" evidence="2">
    <location>
        <position position="1"/>
    </location>
</feature>
<keyword evidence="3" id="KW-1185">Reference proteome</keyword>
<organism evidence="2 3">
    <name type="scientific">Symbiodinium necroappetens</name>
    <dbReference type="NCBI Taxonomy" id="1628268"/>
    <lineage>
        <taxon>Eukaryota</taxon>
        <taxon>Sar</taxon>
        <taxon>Alveolata</taxon>
        <taxon>Dinophyceae</taxon>
        <taxon>Suessiales</taxon>
        <taxon>Symbiodiniaceae</taxon>
        <taxon>Symbiodinium</taxon>
    </lineage>
</organism>
<dbReference type="AlphaFoldDB" id="A0A812WJD6"/>
<accession>A0A812WJD6</accession>
<proteinExistence type="predicted"/>